<gene>
    <name evidence="1" type="ORF">PACILC2_49440</name>
</gene>
<keyword evidence="2" id="KW-1185">Reference proteome</keyword>
<dbReference type="EMBL" id="BOVJ01000177">
    <property type="protein sequence ID" value="GIQ66376.1"/>
    <property type="molecule type" value="Genomic_DNA"/>
</dbReference>
<evidence type="ECO:0000313" key="2">
    <source>
        <dbReference type="Proteomes" id="UP000680304"/>
    </source>
</evidence>
<proteinExistence type="predicted"/>
<reference evidence="1 2" key="1">
    <citation type="submission" date="2021-04" db="EMBL/GenBank/DDBJ databases">
        <title>Draft genome sequence of Paenibacillus cisolokensis, LC2-13A.</title>
        <authorList>
            <person name="Uke A."/>
            <person name="Chhe C."/>
            <person name="Baramee S."/>
            <person name="Kosugi A."/>
        </authorList>
    </citation>
    <scope>NUCLEOTIDE SEQUENCE [LARGE SCALE GENOMIC DNA]</scope>
    <source>
        <strain evidence="1 2">LC2-13A</strain>
    </source>
</reference>
<dbReference type="Proteomes" id="UP000680304">
    <property type="component" value="Unassembled WGS sequence"/>
</dbReference>
<evidence type="ECO:0000313" key="1">
    <source>
        <dbReference type="EMBL" id="GIQ66376.1"/>
    </source>
</evidence>
<protein>
    <submittedName>
        <fullName evidence="1">Uncharacterized protein</fullName>
    </submittedName>
</protein>
<sequence length="72" mass="7906">MPCSITKGRTEAAFLNRLMSAQVGSDVMLTDGRKGKIVLIHPNYPTRPLIALEDGFIDLSKTDSVQIKEIFG</sequence>
<name>A0ABQ4NES5_9BACL</name>
<comment type="caution">
    <text evidence="1">The sequence shown here is derived from an EMBL/GenBank/DDBJ whole genome shotgun (WGS) entry which is preliminary data.</text>
</comment>
<accession>A0ABQ4NES5</accession>
<organism evidence="1 2">
    <name type="scientific">Paenibacillus cisolokensis</name>
    <dbReference type="NCBI Taxonomy" id="1658519"/>
    <lineage>
        <taxon>Bacteria</taxon>
        <taxon>Bacillati</taxon>
        <taxon>Bacillota</taxon>
        <taxon>Bacilli</taxon>
        <taxon>Bacillales</taxon>
        <taxon>Paenibacillaceae</taxon>
        <taxon>Paenibacillus</taxon>
    </lineage>
</organism>